<protein>
    <recommendedName>
        <fullName evidence="1">diguanylate cyclase</fullName>
        <ecNumber evidence="1">2.7.7.65</ecNumber>
    </recommendedName>
</protein>
<dbReference type="GO" id="GO:0052621">
    <property type="term" value="F:diguanylate cyclase activity"/>
    <property type="evidence" value="ECO:0007669"/>
    <property type="project" value="UniProtKB-EC"/>
</dbReference>
<evidence type="ECO:0000256" key="2">
    <source>
        <dbReference type="ARBA" id="ARBA00034247"/>
    </source>
</evidence>
<keyword evidence="4" id="KW-1133">Transmembrane helix</keyword>
<evidence type="ECO:0000256" key="1">
    <source>
        <dbReference type="ARBA" id="ARBA00012528"/>
    </source>
</evidence>
<dbReference type="PANTHER" id="PTHR45138">
    <property type="entry name" value="REGULATORY COMPONENTS OF SENSORY TRANSDUCTION SYSTEM"/>
    <property type="match status" value="1"/>
</dbReference>
<dbReference type="SMART" id="SM00267">
    <property type="entry name" value="GGDEF"/>
    <property type="match status" value="1"/>
</dbReference>
<evidence type="ECO:0000256" key="3">
    <source>
        <dbReference type="SAM" id="Coils"/>
    </source>
</evidence>
<evidence type="ECO:0000256" key="4">
    <source>
        <dbReference type="SAM" id="Phobius"/>
    </source>
</evidence>
<dbReference type="Pfam" id="PF00990">
    <property type="entry name" value="GGDEF"/>
    <property type="match status" value="1"/>
</dbReference>
<keyword evidence="3" id="KW-0175">Coiled coil</keyword>
<keyword evidence="4" id="KW-0812">Transmembrane</keyword>
<gene>
    <name evidence="6" type="ORF">D1224_04670</name>
</gene>
<dbReference type="EMBL" id="QWGB01000005">
    <property type="protein sequence ID" value="RIJ23562.1"/>
    <property type="molecule type" value="Genomic_DNA"/>
</dbReference>
<feature type="transmembrane region" description="Helical" evidence="4">
    <location>
        <begin position="20"/>
        <end position="40"/>
    </location>
</feature>
<name>A0A399R1B9_9PROT</name>
<feature type="transmembrane region" description="Helical" evidence="4">
    <location>
        <begin position="52"/>
        <end position="74"/>
    </location>
</feature>
<evidence type="ECO:0000313" key="6">
    <source>
        <dbReference type="EMBL" id="RIJ23562.1"/>
    </source>
</evidence>
<dbReference type="InterPro" id="IPR029787">
    <property type="entry name" value="Nucleotide_cyclase"/>
</dbReference>
<dbReference type="InterPro" id="IPR050469">
    <property type="entry name" value="Diguanylate_Cyclase"/>
</dbReference>
<evidence type="ECO:0000313" key="7">
    <source>
        <dbReference type="Proteomes" id="UP000265431"/>
    </source>
</evidence>
<proteinExistence type="predicted"/>
<accession>A0A399R1B9</accession>
<organism evidence="6 7">
    <name type="scientific">Henriciella barbarensis</name>
    <dbReference type="NCBI Taxonomy" id="86342"/>
    <lineage>
        <taxon>Bacteria</taxon>
        <taxon>Pseudomonadati</taxon>
        <taxon>Pseudomonadota</taxon>
        <taxon>Alphaproteobacteria</taxon>
        <taxon>Hyphomonadales</taxon>
        <taxon>Hyphomonadaceae</taxon>
        <taxon>Henriciella</taxon>
    </lineage>
</organism>
<feature type="coiled-coil region" evidence="3">
    <location>
        <begin position="71"/>
        <end position="101"/>
    </location>
</feature>
<dbReference type="SUPFAM" id="SSF55073">
    <property type="entry name" value="Nucleotide cyclase"/>
    <property type="match status" value="1"/>
</dbReference>
<dbReference type="AlphaFoldDB" id="A0A399R1B9"/>
<dbReference type="OrthoDB" id="9812260at2"/>
<feature type="domain" description="GGDEF" evidence="5">
    <location>
        <begin position="125"/>
        <end position="258"/>
    </location>
</feature>
<dbReference type="EC" id="2.7.7.65" evidence="1"/>
<comment type="caution">
    <text evidence="6">The sequence shown here is derived from an EMBL/GenBank/DDBJ whole genome shotgun (WGS) entry which is preliminary data.</text>
</comment>
<evidence type="ECO:0000259" key="5">
    <source>
        <dbReference type="PROSITE" id="PS50887"/>
    </source>
</evidence>
<keyword evidence="4" id="KW-0472">Membrane</keyword>
<keyword evidence="7" id="KW-1185">Reference proteome</keyword>
<dbReference type="InterPro" id="IPR000160">
    <property type="entry name" value="GGDEF_dom"/>
</dbReference>
<dbReference type="NCBIfam" id="TIGR00254">
    <property type="entry name" value="GGDEF"/>
    <property type="match status" value="1"/>
</dbReference>
<dbReference type="PANTHER" id="PTHR45138:SF9">
    <property type="entry name" value="DIGUANYLATE CYCLASE DGCM-RELATED"/>
    <property type="match status" value="1"/>
</dbReference>
<dbReference type="Gene3D" id="3.30.70.270">
    <property type="match status" value="1"/>
</dbReference>
<dbReference type="InterPro" id="IPR043128">
    <property type="entry name" value="Rev_trsase/Diguanyl_cyclase"/>
</dbReference>
<dbReference type="CDD" id="cd01949">
    <property type="entry name" value="GGDEF"/>
    <property type="match status" value="1"/>
</dbReference>
<reference evidence="6 7" key="1">
    <citation type="submission" date="2018-08" db="EMBL/GenBank/DDBJ databases">
        <title>Henriciella mobilis sp. nov., isolated from seawater.</title>
        <authorList>
            <person name="Cheng H."/>
            <person name="Wu Y.-H."/>
            <person name="Xu X.-W."/>
            <person name="Guo L.-L."/>
        </authorList>
    </citation>
    <scope>NUCLEOTIDE SEQUENCE [LARGE SCALE GENOMIC DNA]</scope>
    <source>
        <strain evidence="6 7">CCUG66934</strain>
    </source>
</reference>
<dbReference type="PROSITE" id="PS50887">
    <property type="entry name" value="GGDEF"/>
    <property type="match status" value="1"/>
</dbReference>
<comment type="catalytic activity">
    <reaction evidence="2">
        <text>2 GTP = 3',3'-c-di-GMP + 2 diphosphate</text>
        <dbReference type="Rhea" id="RHEA:24898"/>
        <dbReference type="ChEBI" id="CHEBI:33019"/>
        <dbReference type="ChEBI" id="CHEBI:37565"/>
        <dbReference type="ChEBI" id="CHEBI:58805"/>
        <dbReference type="EC" id="2.7.7.65"/>
    </reaction>
</comment>
<dbReference type="Proteomes" id="UP000265431">
    <property type="component" value="Unassembled WGS sequence"/>
</dbReference>
<dbReference type="RefSeq" id="WP_119378751.1">
    <property type="nucleotide sequence ID" value="NZ_QWGB01000005.1"/>
</dbReference>
<sequence>MSERVLSDMAPVRVNYLRAALVSVISVIVTWVMTGVAFWIDPAPPAVAEEILLSTCVIATLVPTFVSFPVAIVLQRERLKLARALAQLEDAHAELARSSRTDALTLLRNREAFLSDVDALKAEGVHGSMLMIDVDHFKSINDTWGHATGDEALKLISNAIRDAVSEGDITGRLGGEEFGVFVASDGLDAGRQVADRICMNIARIAFYPRGGVARRITASVGLAAGDLADDTSLMMSQADRSLYEAKGSGRNQVKVYKAA</sequence>